<dbReference type="SUPFAM" id="SSF81321">
    <property type="entry name" value="Family A G protein-coupled receptor-like"/>
    <property type="match status" value="1"/>
</dbReference>
<feature type="transmembrane region" description="Helical" evidence="10">
    <location>
        <begin position="308"/>
        <end position="333"/>
    </location>
</feature>
<keyword evidence="3 10" id="KW-0812">Transmembrane</keyword>
<evidence type="ECO:0000256" key="3">
    <source>
        <dbReference type="ARBA" id="ARBA00022692"/>
    </source>
</evidence>
<dbReference type="GO" id="GO:0007218">
    <property type="term" value="P:neuropeptide signaling pathway"/>
    <property type="evidence" value="ECO:0007669"/>
    <property type="project" value="TreeGrafter"/>
</dbReference>
<proteinExistence type="predicted"/>
<dbReference type="PANTHER" id="PTHR24230">
    <property type="entry name" value="G-PROTEIN COUPLED RECEPTOR"/>
    <property type="match status" value="1"/>
</dbReference>
<dbReference type="GO" id="GO:0008528">
    <property type="term" value="F:G protein-coupled peptide receptor activity"/>
    <property type="evidence" value="ECO:0007669"/>
    <property type="project" value="TreeGrafter"/>
</dbReference>
<feature type="transmembrane region" description="Helical" evidence="10">
    <location>
        <begin position="353"/>
        <end position="372"/>
    </location>
</feature>
<keyword evidence="5" id="KW-0297">G-protein coupled receptor</keyword>
<feature type="region of interest" description="Disordered" evidence="9">
    <location>
        <begin position="278"/>
        <end position="297"/>
    </location>
</feature>
<dbReference type="Gene3D" id="1.20.1070.10">
    <property type="entry name" value="Rhodopsin 7-helix transmembrane proteins"/>
    <property type="match status" value="1"/>
</dbReference>
<evidence type="ECO:0000256" key="7">
    <source>
        <dbReference type="ARBA" id="ARBA00023170"/>
    </source>
</evidence>
<gene>
    <name evidence="12" type="ORF">FSP39_013627</name>
</gene>
<evidence type="ECO:0000313" key="13">
    <source>
        <dbReference type="Proteomes" id="UP001186944"/>
    </source>
</evidence>
<dbReference type="Proteomes" id="UP001186944">
    <property type="component" value="Unassembled WGS sequence"/>
</dbReference>
<feature type="transmembrane region" description="Helical" evidence="10">
    <location>
        <begin position="186"/>
        <end position="214"/>
    </location>
</feature>
<dbReference type="PROSITE" id="PS50262">
    <property type="entry name" value="G_PROTEIN_RECEP_F1_2"/>
    <property type="match status" value="1"/>
</dbReference>
<dbReference type="GO" id="GO:0005886">
    <property type="term" value="C:plasma membrane"/>
    <property type="evidence" value="ECO:0007669"/>
    <property type="project" value="UniProtKB-SubCell"/>
</dbReference>
<dbReference type="AlphaFoldDB" id="A0AA88XLH3"/>
<keyword evidence="13" id="KW-1185">Reference proteome</keyword>
<evidence type="ECO:0000256" key="10">
    <source>
        <dbReference type="SAM" id="Phobius"/>
    </source>
</evidence>
<sequence length="390" mass="44553">MENGTDFADEYISKAMLPNVVIYTFVLFIGLLGNIAVFCVYVTKVPRERFKPRYFVPVLSFFDTLVCIVSLIYYTIQRYRWISFHSDIGCKLIVFFVVFTMMTSDGFLLAIAIQRYRKICLPFGKYMSLKWRRISVVAVIFAGLVYSVPSLTVAGVSDFVIEYKGVNISGLSCYNGNKEYPLLQSMYHIVLTVVGTANIILTAGMYAPIAVIIIRRQRKKPLIGQRLEMSPEKKSDGNANCTLEKTFSVNAECDLEKQTQINSKFHFVSSSALTGEHKLGNATKGGRKDSNDSVSTGLRKNKSEKVNFNLMFFTIIVVYVVSYIPTAVTNIRISLTKDYYLRLSPEEYGVSDFFVKFYVFNHVVNPFIYVYFDTLFRNYLKSIRIFHLCP</sequence>
<evidence type="ECO:0000259" key="11">
    <source>
        <dbReference type="PROSITE" id="PS50262"/>
    </source>
</evidence>
<feature type="transmembrane region" description="Helical" evidence="10">
    <location>
        <begin position="54"/>
        <end position="76"/>
    </location>
</feature>
<comment type="caution">
    <text evidence="12">The sequence shown here is derived from an EMBL/GenBank/DDBJ whole genome shotgun (WGS) entry which is preliminary data.</text>
</comment>
<dbReference type="PANTHER" id="PTHR24230:SF75">
    <property type="entry name" value="RELAXIN FAMILY PEPTIDE RECEPTOR 3"/>
    <property type="match status" value="1"/>
</dbReference>
<evidence type="ECO:0000256" key="6">
    <source>
        <dbReference type="ARBA" id="ARBA00023136"/>
    </source>
</evidence>
<feature type="transmembrane region" description="Helical" evidence="10">
    <location>
        <begin position="134"/>
        <end position="156"/>
    </location>
</feature>
<name>A0AA88XLH3_PINIB</name>
<dbReference type="EMBL" id="VSWD01000011">
    <property type="protein sequence ID" value="KAK3088024.1"/>
    <property type="molecule type" value="Genomic_DNA"/>
</dbReference>
<keyword evidence="7" id="KW-0675">Receptor</keyword>
<protein>
    <recommendedName>
        <fullName evidence="11">G-protein coupled receptors family 1 profile domain-containing protein</fullName>
    </recommendedName>
</protein>
<evidence type="ECO:0000256" key="5">
    <source>
        <dbReference type="ARBA" id="ARBA00023040"/>
    </source>
</evidence>
<comment type="subcellular location">
    <subcellularLocation>
        <location evidence="1">Cell membrane</location>
        <topology evidence="1">Multi-pass membrane protein</topology>
    </subcellularLocation>
</comment>
<evidence type="ECO:0000313" key="12">
    <source>
        <dbReference type="EMBL" id="KAK3088024.1"/>
    </source>
</evidence>
<dbReference type="CDD" id="cd00637">
    <property type="entry name" value="7tm_classA_rhodopsin-like"/>
    <property type="match status" value="1"/>
</dbReference>
<keyword evidence="6 10" id="KW-0472">Membrane</keyword>
<organism evidence="12 13">
    <name type="scientific">Pinctada imbricata</name>
    <name type="common">Atlantic pearl-oyster</name>
    <name type="synonym">Pinctada martensii</name>
    <dbReference type="NCBI Taxonomy" id="66713"/>
    <lineage>
        <taxon>Eukaryota</taxon>
        <taxon>Metazoa</taxon>
        <taxon>Spiralia</taxon>
        <taxon>Lophotrochozoa</taxon>
        <taxon>Mollusca</taxon>
        <taxon>Bivalvia</taxon>
        <taxon>Autobranchia</taxon>
        <taxon>Pteriomorphia</taxon>
        <taxon>Pterioida</taxon>
        <taxon>Pterioidea</taxon>
        <taxon>Pteriidae</taxon>
        <taxon>Pinctada</taxon>
    </lineage>
</organism>
<feature type="transmembrane region" description="Helical" evidence="10">
    <location>
        <begin position="20"/>
        <end position="42"/>
    </location>
</feature>
<dbReference type="PRINTS" id="PR00237">
    <property type="entry name" value="GPCRRHODOPSN"/>
</dbReference>
<evidence type="ECO:0000256" key="9">
    <source>
        <dbReference type="SAM" id="MobiDB-lite"/>
    </source>
</evidence>
<keyword evidence="8" id="KW-0807">Transducer</keyword>
<accession>A0AA88XLH3</accession>
<dbReference type="Pfam" id="PF00001">
    <property type="entry name" value="7tm_1"/>
    <property type="match status" value="1"/>
</dbReference>
<evidence type="ECO:0000256" key="1">
    <source>
        <dbReference type="ARBA" id="ARBA00004651"/>
    </source>
</evidence>
<evidence type="ECO:0000256" key="8">
    <source>
        <dbReference type="ARBA" id="ARBA00023224"/>
    </source>
</evidence>
<dbReference type="InterPro" id="IPR017452">
    <property type="entry name" value="GPCR_Rhodpsn_7TM"/>
</dbReference>
<reference evidence="12" key="1">
    <citation type="submission" date="2019-08" db="EMBL/GenBank/DDBJ databases">
        <title>The improved chromosome-level genome for the pearl oyster Pinctada fucata martensii using PacBio sequencing and Hi-C.</title>
        <authorList>
            <person name="Zheng Z."/>
        </authorList>
    </citation>
    <scope>NUCLEOTIDE SEQUENCE</scope>
    <source>
        <strain evidence="12">ZZ-2019</strain>
        <tissue evidence="12">Adductor muscle</tissue>
    </source>
</reference>
<evidence type="ECO:0000256" key="4">
    <source>
        <dbReference type="ARBA" id="ARBA00022989"/>
    </source>
</evidence>
<keyword evidence="2" id="KW-1003">Cell membrane</keyword>
<keyword evidence="4 10" id="KW-1133">Transmembrane helix</keyword>
<dbReference type="InterPro" id="IPR000276">
    <property type="entry name" value="GPCR_Rhodpsn"/>
</dbReference>
<feature type="domain" description="G-protein coupled receptors family 1 profile" evidence="11">
    <location>
        <begin position="33"/>
        <end position="369"/>
    </location>
</feature>
<feature type="transmembrane region" description="Helical" evidence="10">
    <location>
        <begin position="92"/>
        <end position="113"/>
    </location>
</feature>
<evidence type="ECO:0000256" key="2">
    <source>
        <dbReference type="ARBA" id="ARBA00022475"/>
    </source>
</evidence>